<feature type="compositionally biased region" description="Basic and acidic residues" evidence="7">
    <location>
        <begin position="458"/>
        <end position="474"/>
    </location>
</feature>
<feature type="transmembrane region" description="Helical" evidence="6">
    <location>
        <begin position="411"/>
        <end position="432"/>
    </location>
</feature>
<evidence type="ECO:0000256" key="4">
    <source>
        <dbReference type="ARBA" id="ARBA00022989"/>
    </source>
</evidence>
<reference evidence="8" key="1">
    <citation type="journal article" date="2023" name="Nat. Commun.">
        <title>Diploid and tetraploid genomes of Acorus and the evolution of monocots.</title>
        <authorList>
            <person name="Ma L."/>
            <person name="Liu K.W."/>
            <person name="Li Z."/>
            <person name="Hsiao Y.Y."/>
            <person name="Qi Y."/>
            <person name="Fu T."/>
            <person name="Tang G.D."/>
            <person name="Zhang D."/>
            <person name="Sun W.H."/>
            <person name="Liu D.K."/>
            <person name="Li Y."/>
            <person name="Chen G.Z."/>
            <person name="Liu X.D."/>
            <person name="Liao X.Y."/>
            <person name="Jiang Y.T."/>
            <person name="Yu X."/>
            <person name="Hao Y."/>
            <person name="Huang J."/>
            <person name="Zhao X.W."/>
            <person name="Ke S."/>
            <person name="Chen Y.Y."/>
            <person name="Wu W.L."/>
            <person name="Hsu J.L."/>
            <person name="Lin Y.F."/>
            <person name="Huang M.D."/>
            <person name="Li C.Y."/>
            <person name="Huang L."/>
            <person name="Wang Z.W."/>
            <person name="Zhao X."/>
            <person name="Zhong W.Y."/>
            <person name="Peng D.H."/>
            <person name="Ahmad S."/>
            <person name="Lan S."/>
            <person name="Zhang J.S."/>
            <person name="Tsai W.C."/>
            <person name="Van de Peer Y."/>
            <person name="Liu Z.J."/>
        </authorList>
    </citation>
    <scope>NUCLEOTIDE SEQUENCE</scope>
    <source>
        <strain evidence="8">SCP</strain>
    </source>
</reference>
<sequence>MVCKKTWEESKKMWHIAGPAILTAIFQFSIGVVTVVYVGHMGDVELAAISVVQNVIEGFAYGILLGMGSALETLCGQAVGAGQLNMLGIYMQRSWIITGVTALILTPLYILTSPILKSLHQNHDIAEMAGKFAIWVIPELFAYAVNFPLQKFLQSQSKVWVMTIISGFGLGFHVFLNWVFVTKLGCGLAGAAVAGNISWWFINLAQFVYVICGIFPESWTGFSLSAFRNLASFVKLSIASAIMLCLELWYYTAVIILVGCLTNPKVAVDAISICMNYQLWALMIALGFNTAVSVRVSNELGAGHPKAAKFSVLVTVATSALIGLLFSIAVLISRTHLPNLFTDVPEVARETAKIGYLLGPTILLNSIQPVLSGVAIGAGWQSMVAFINTGCYYLFGLPIGAVLGFKFKLNALGIWSGMLVGCLVQTVILMVISFRTNWKKEAFEAEERIGTWGGLSKPQEHELVPTSPKKDNES</sequence>
<dbReference type="NCBIfam" id="TIGR00797">
    <property type="entry name" value="matE"/>
    <property type="match status" value="1"/>
</dbReference>
<dbReference type="CDD" id="cd13132">
    <property type="entry name" value="MATE_eukaryotic"/>
    <property type="match status" value="1"/>
</dbReference>
<dbReference type="InterPro" id="IPR002528">
    <property type="entry name" value="MATE_fam"/>
</dbReference>
<evidence type="ECO:0000313" key="8">
    <source>
        <dbReference type="EMBL" id="KAK1268351.1"/>
    </source>
</evidence>
<reference evidence="8" key="2">
    <citation type="submission" date="2023-06" db="EMBL/GenBank/DDBJ databases">
        <authorList>
            <person name="Ma L."/>
            <person name="Liu K.-W."/>
            <person name="Li Z."/>
            <person name="Hsiao Y.-Y."/>
            <person name="Qi Y."/>
            <person name="Fu T."/>
            <person name="Tang G."/>
            <person name="Zhang D."/>
            <person name="Sun W.-H."/>
            <person name="Liu D.-K."/>
            <person name="Li Y."/>
            <person name="Chen G.-Z."/>
            <person name="Liu X.-D."/>
            <person name="Liao X.-Y."/>
            <person name="Jiang Y.-T."/>
            <person name="Yu X."/>
            <person name="Hao Y."/>
            <person name="Huang J."/>
            <person name="Zhao X.-W."/>
            <person name="Ke S."/>
            <person name="Chen Y.-Y."/>
            <person name="Wu W.-L."/>
            <person name="Hsu J.-L."/>
            <person name="Lin Y.-F."/>
            <person name="Huang M.-D."/>
            <person name="Li C.-Y."/>
            <person name="Huang L."/>
            <person name="Wang Z.-W."/>
            <person name="Zhao X."/>
            <person name="Zhong W.-Y."/>
            <person name="Peng D.-H."/>
            <person name="Ahmad S."/>
            <person name="Lan S."/>
            <person name="Zhang J.-S."/>
            <person name="Tsai W.-C."/>
            <person name="Van De Peer Y."/>
            <person name="Liu Z.-J."/>
        </authorList>
    </citation>
    <scope>NUCLEOTIDE SEQUENCE</scope>
    <source>
        <strain evidence="8">SCP</strain>
        <tissue evidence="8">Leaves</tissue>
    </source>
</reference>
<keyword evidence="4 6" id="KW-1133">Transmembrane helix</keyword>
<name>A0AAV9AVM8_ACOGR</name>
<dbReference type="Proteomes" id="UP001179952">
    <property type="component" value="Unassembled WGS sequence"/>
</dbReference>
<feature type="transmembrane region" description="Helical" evidence="6">
    <location>
        <begin position="20"/>
        <end position="39"/>
    </location>
</feature>
<dbReference type="EMBL" id="JAUJYN010000006">
    <property type="protein sequence ID" value="KAK1268351.1"/>
    <property type="molecule type" value="Genomic_DNA"/>
</dbReference>
<evidence type="ECO:0000256" key="1">
    <source>
        <dbReference type="ARBA" id="ARBA00004141"/>
    </source>
</evidence>
<dbReference type="InterPro" id="IPR045069">
    <property type="entry name" value="MATE_euk"/>
</dbReference>
<dbReference type="GO" id="GO:0015297">
    <property type="term" value="F:antiporter activity"/>
    <property type="evidence" value="ECO:0007669"/>
    <property type="project" value="InterPro"/>
</dbReference>
<evidence type="ECO:0000256" key="5">
    <source>
        <dbReference type="ARBA" id="ARBA00023136"/>
    </source>
</evidence>
<dbReference type="Pfam" id="PF01554">
    <property type="entry name" value="MatE"/>
    <property type="match status" value="2"/>
</dbReference>
<feature type="transmembrane region" description="Helical" evidence="6">
    <location>
        <begin position="197"/>
        <end position="215"/>
    </location>
</feature>
<feature type="transmembrane region" description="Helical" evidence="6">
    <location>
        <begin position="128"/>
        <end position="147"/>
    </location>
</feature>
<evidence type="ECO:0000256" key="2">
    <source>
        <dbReference type="ARBA" id="ARBA00010199"/>
    </source>
</evidence>
<evidence type="ECO:0000256" key="7">
    <source>
        <dbReference type="SAM" id="MobiDB-lite"/>
    </source>
</evidence>
<evidence type="ECO:0000256" key="3">
    <source>
        <dbReference type="ARBA" id="ARBA00022692"/>
    </source>
</evidence>
<dbReference type="GO" id="GO:0016020">
    <property type="term" value="C:membrane"/>
    <property type="evidence" value="ECO:0007669"/>
    <property type="project" value="UniProtKB-SubCell"/>
</dbReference>
<dbReference type="GO" id="GO:0042910">
    <property type="term" value="F:xenobiotic transmembrane transporter activity"/>
    <property type="evidence" value="ECO:0007669"/>
    <property type="project" value="InterPro"/>
</dbReference>
<keyword evidence="3 6" id="KW-0812">Transmembrane</keyword>
<keyword evidence="9" id="KW-1185">Reference proteome</keyword>
<feature type="transmembrane region" description="Helical" evidence="6">
    <location>
        <begin position="354"/>
        <end position="376"/>
    </location>
</feature>
<feature type="region of interest" description="Disordered" evidence="7">
    <location>
        <begin position="454"/>
        <end position="474"/>
    </location>
</feature>
<evidence type="ECO:0000313" key="9">
    <source>
        <dbReference type="Proteomes" id="UP001179952"/>
    </source>
</evidence>
<proteinExistence type="inferred from homology"/>
<feature type="transmembrane region" description="Helical" evidence="6">
    <location>
        <begin position="310"/>
        <end position="334"/>
    </location>
</feature>
<feature type="transmembrane region" description="Helical" evidence="6">
    <location>
        <begin position="159"/>
        <end position="181"/>
    </location>
</feature>
<accession>A0AAV9AVM8</accession>
<gene>
    <name evidence="8" type="ORF">QJS04_geneDACA006605</name>
</gene>
<feature type="transmembrane region" description="Helical" evidence="6">
    <location>
        <begin position="59"/>
        <end position="82"/>
    </location>
</feature>
<organism evidence="8 9">
    <name type="scientific">Acorus gramineus</name>
    <name type="common">Dwarf sweet flag</name>
    <dbReference type="NCBI Taxonomy" id="55184"/>
    <lineage>
        <taxon>Eukaryota</taxon>
        <taxon>Viridiplantae</taxon>
        <taxon>Streptophyta</taxon>
        <taxon>Embryophyta</taxon>
        <taxon>Tracheophyta</taxon>
        <taxon>Spermatophyta</taxon>
        <taxon>Magnoliopsida</taxon>
        <taxon>Liliopsida</taxon>
        <taxon>Acoraceae</taxon>
        <taxon>Acorus</taxon>
    </lineage>
</organism>
<dbReference type="AlphaFoldDB" id="A0AAV9AVM8"/>
<evidence type="ECO:0000256" key="6">
    <source>
        <dbReference type="RuleBase" id="RU004914"/>
    </source>
</evidence>
<dbReference type="GO" id="GO:1990961">
    <property type="term" value="P:xenobiotic detoxification by transmembrane export across the plasma membrane"/>
    <property type="evidence" value="ECO:0007669"/>
    <property type="project" value="InterPro"/>
</dbReference>
<protein>
    <recommendedName>
        <fullName evidence="6">Protein DETOXIFICATION</fullName>
    </recommendedName>
    <alternativeName>
        <fullName evidence="6">Multidrug and toxic compound extrusion protein</fullName>
    </alternativeName>
</protein>
<feature type="transmembrane region" description="Helical" evidence="6">
    <location>
        <begin position="279"/>
        <end position="298"/>
    </location>
</feature>
<comment type="subcellular location">
    <subcellularLocation>
        <location evidence="1">Membrane</location>
        <topology evidence="1">Multi-pass membrane protein</topology>
    </subcellularLocation>
</comment>
<feature type="transmembrane region" description="Helical" evidence="6">
    <location>
        <begin position="383"/>
        <end position="405"/>
    </location>
</feature>
<feature type="transmembrane region" description="Helical" evidence="6">
    <location>
        <begin position="236"/>
        <end position="259"/>
    </location>
</feature>
<dbReference type="PANTHER" id="PTHR11206">
    <property type="entry name" value="MULTIDRUG RESISTANCE PROTEIN"/>
    <property type="match status" value="1"/>
</dbReference>
<comment type="similarity">
    <text evidence="2 6">Belongs to the multi antimicrobial extrusion (MATE) (TC 2.A.66.1) family.</text>
</comment>
<feature type="transmembrane region" description="Helical" evidence="6">
    <location>
        <begin position="94"/>
        <end position="116"/>
    </location>
</feature>
<keyword evidence="5 6" id="KW-0472">Membrane</keyword>
<comment type="caution">
    <text evidence="8">The sequence shown here is derived from an EMBL/GenBank/DDBJ whole genome shotgun (WGS) entry which is preliminary data.</text>
</comment>